<evidence type="ECO:0000313" key="3">
    <source>
        <dbReference type="Proteomes" id="UP000051096"/>
    </source>
</evidence>
<reference evidence="2 3" key="1">
    <citation type="journal article" date="2015" name="Microbiome">
        <title>Genomic resolution of linkages in carbon, nitrogen, and sulfur cycling among widespread estuary sediment bacteria.</title>
        <authorList>
            <person name="Baker B.J."/>
            <person name="Lazar C.S."/>
            <person name="Teske A.P."/>
            <person name="Dick G.J."/>
        </authorList>
    </citation>
    <scope>NUCLEOTIDE SEQUENCE [LARGE SCALE GENOMIC DNA]</scope>
    <source>
        <strain evidence="2">SM23_60</strain>
    </source>
</reference>
<protein>
    <recommendedName>
        <fullName evidence="1">Type II secretion system protein GspE N-terminal domain-containing protein</fullName>
    </recommendedName>
</protein>
<dbReference type="SUPFAM" id="SSF160246">
    <property type="entry name" value="EspE N-terminal domain-like"/>
    <property type="match status" value="1"/>
</dbReference>
<evidence type="ECO:0000259" key="1">
    <source>
        <dbReference type="Pfam" id="PF05157"/>
    </source>
</evidence>
<dbReference type="InterPro" id="IPR037257">
    <property type="entry name" value="T2SS_E_N_sf"/>
</dbReference>
<gene>
    <name evidence="2" type="ORF">AMJ87_02135</name>
</gene>
<dbReference type="Gene3D" id="1.10.40.70">
    <property type="match status" value="1"/>
</dbReference>
<organism evidence="2 3">
    <name type="scientific">candidate division WOR_3 bacterium SM23_60</name>
    <dbReference type="NCBI Taxonomy" id="1703780"/>
    <lineage>
        <taxon>Bacteria</taxon>
        <taxon>Bacteria division WOR-3</taxon>
    </lineage>
</organism>
<dbReference type="InterPro" id="IPR007831">
    <property type="entry name" value="T2SS_GspE_N"/>
</dbReference>
<name>A0A0S8GK78_UNCW3</name>
<accession>A0A0S8GK78</accession>
<dbReference type="Proteomes" id="UP000051096">
    <property type="component" value="Unassembled WGS sequence"/>
</dbReference>
<sequence length="152" mass="17528">MAQRIGELLVKSRLVSKKQLAEALAMQQKSNKRLGEILIDLGYIKSRDLVRVLSKQKAIPFVVLRAQMLNEKLIRSFPERFLYDHTSIPLYETGEELHIALGDPTNEKVLEGLKQYTSKRIVPSGAEPKRILRLLNKYFLLEQAERILNEEV</sequence>
<dbReference type="EMBL" id="LJUO01000011">
    <property type="protein sequence ID" value="KPK73342.1"/>
    <property type="molecule type" value="Genomic_DNA"/>
</dbReference>
<feature type="domain" description="Type II secretion system protein GspE N-terminal" evidence="1">
    <location>
        <begin position="59"/>
        <end position="142"/>
    </location>
</feature>
<proteinExistence type="predicted"/>
<dbReference type="Gene3D" id="3.30.300.160">
    <property type="entry name" value="Type II secretion system, protein E, N-terminal domain"/>
    <property type="match status" value="1"/>
</dbReference>
<dbReference type="Pfam" id="PF05157">
    <property type="entry name" value="MshEN"/>
    <property type="match status" value="1"/>
</dbReference>
<evidence type="ECO:0000313" key="2">
    <source>
        <dbReference type="EMBL" id="KPK73342.1"/>
    </source>
</evidence>
<dbReference type="AlphaFoldDB" id="A0A0S8GK78"/>
<comment type="caution">
    <text evidence="2">The sequence shown here is derived from an EMBL/GenBank/DDBJ whole genome shotgun (WGS) entry which is preliminary data.</text>
</comment>